<comment type="caution">
    <text evidence="1">The sequence shown here is derived from an EMBL/GenBank/DDBJ whole genome shotgun (WGS) entry which is preliminary data.</text>
</comment>
<dbReference type="EMBL" id="JAHLOQ010000055">
    <property type="protein sequence ID" value="MBU5337405.1"/>
    <property type="molecule type" value="Genomic_DNA"/>
</dbReference>
<keyword evidence="2" id="KW-1185">Reference proteome</keyword>
<dbReference type="RefSeq" id="WP_216572084.1">
    <property type="nucleotide sequence ID" value="NZ_JAHLOQ010000055.1"/>
</dbReference>
<accession>A0ABS6DZY1</accession>
<proteinExistence type="predicted"/>
<evidence type="ECO:0000313" key="2">
    <source>
        <dbReference type="Proteomes" id="UP001196301"/>
    </source>
</evidence>
<organism evidence="1 2">
    <name type="scientific">Intestinibacter bartlettii</name>
    <dbReference type="NCBI Taxonomy" id="261299"/>
    <lineage>
        <taxon>Bacteria</taxon>
        <taxon>Bacillati</taxon>
        <taxon>Bacillota</taxon>
        <taxon>Clostridia</taxon>
        <taxon>Peptostreptococcales</taxon>
        <taxon>Peptostreptococcaceae</taxon>
        <taxon>Intestinibacter</taxon>
    </lineage>
</organism>
<reference evidence="1 2" key="1">
    <citation type="submission" date="2021-06" db="EMBL/GenBank/DDBJ databases">
        <authorList>
            <person name="Sun Q."/>
            <person name="Li D."/>
        </authorList>
    </citation>
    <scope>NUCLEOTIDE SEQUENCE [LARGE SCALE GENOMIC DNA]</scope>
    <source>
        <strain evidence="1 2">N19</strain>
    </source>
</reference>
<gene>
    <name evidence="1" type="ORF">KQI20_13230</name>
</gene>
<evidence type="ECO:0000313" key="1">
    <source>
        <dbReference type="EMBL" id="MBU5337405.1"/>
    </source>
</evidence>
<protein>
    <submittedName>
        <fullName evidence="1">Uncharacterized protein</fullName>
    </submittedName>
</protein>
<name>A0ABS6DZY1_9FIRM</name>
<dbReference type="Proteomes" id="UP001196301">
    <property type="component" value="Unassembled WGS sequence"/>
</dbReference>
<sequence length="122" mass="14272">MDNYLTSDTVNLELNPADILDVILSTYKDVKNVQEIEDTKRYEVRQKAKAYIANIEATTKLNEISLKLTHEERMPLILKICDILSKDILDEYCLKVCQMLLNYLSQDEPLKLNFNNNLKYLK</sequence>